<dbReference type="InterPro" id="IPR002933">
    <property type="entry name" value="Peptidase_M20"/>
</dbReference>
<evidence type="ECO:0000259" key="5">
    <source>
        <dbReference type="Pfam" id="PF07687"/>
    </source>
</evidence>
<sequence>MTSTNEAKYGRLDPMLAAIEALVRCESPTEDIAACQNVVRLASDIATRVLGTPAQIKEIKGRPVFWWGASQPEVLLLAHLDTVWPHGSYQPLWEVNGDVVRGPGVFDMKAGFVQALFALKDISGVADRVALVATTDEETGSFASRELIMELSAAAKAVLVLESSLDGKVKTGRKGTAMYKITVHGLASHAGLEPEKGVNATVEIAHVILQLAALENKEHGTTVVPTLLKSGNSANTVPDLAVLEIDARSFAQAELERVHVAINSLKATIPGARLEITGGLNRPPMQPASTKALYEKFESVAKSLGLAPIGCAEVGGASDGNFAAAAGAQVLDGLGAIGGGAHAPSEWLSLKSIEDRSALLHAFIKDLLK</sequence>
<comment type="cofactor">
    <cofactor evidence="1">
        <name>Zn(2+)</name>
        <dbReference type="ChEBI" id="CHEBI:29105"/>
    </cofactor>
</comment>
<accession>A0A6J6W6W5</accession>
<dbReference type="Pfam" id="PF07687">
    <property type="entry name" value="M20_dimer"/>
    <property type="match status" value="1"/>
</dbReference>
<dbReference type="GO" id="GO:0046872">
    <property type="term" value="F:metal ion binding"/>
    <property type="evidence" value="ECO:0007669"/>
    <property type="project" value="UniProtKB-KW"/>
</dbReference>
<dbReference type="InterPro" id="IPR017150">
    <property type="entry name" value="Pept_M20_glutamate_carboxypep"/>
</dbReference>
<proteinExistence type="predicted"/>
<name>A0A6J6W6W5_9ZZZZ</name>
<feature type="domain" description="Peptidase M20 dimerisation" evidence="5">
    <location>
        <begin position="171"/>
        <end position="262"/>
    </location>
</feature>
<dbReference type="Pfam" id="PF01546">
    <property type="entry name" value="Peptidase_M20"/>
    <property type="match status" value="1"/>
</dbReference>
<dbReference type="PROSITE" id="PS00758">
    <property type="entry name" value="ARGE_DAPE_CPG2_1"/>
    <property type="match status" value="1"/>
</dbReference>
<dbReference type="Gene3D" id="3.30.70.360">
    <property type="match status" value="1"/>
</dbReference>
<dbReference type="PANTHER" id="PTHR43808:SF9">
    <property type="entry name" value="BLL0789 PROTEIN"/>
    <property type="match status" value="1"/>
</dbReference>
<dbReference type="InterPro" id="IPR001261">
    <property type="entry name" value="ArgE/DapE_CS"/>
</dbReference>
<dbReference type="InterPro" id="IPR036264">
    <property type="entry name" value="Bact_exopeptidase_dim_dom"/>
</dbReference>
<evidence type="ECO:0000256" key="1">
    <source>
        <dbReference type="ARBA" id="ARBA00001947"/>
    </source>
</evidence>
<protein>
    <submittedName>
        <fullName evidence="6">Unannotated protein</fullName>
    </submittedName>
</protein>
<dbReference type="GO" id="GO:0016787">
    <property type="term" value="F:hydrolase activity"/>
    <property type="evidence" value="ECO:0007669"/>
    <property type="project" value="UniProtKB-KW"/>
</dbReference>
<dbReference type="Gene3D" id="3.40.630.10">
    <property type="entry name" value="Zn peptidases"/>
    <property type="match status" value="1"/>
</dbReference>
<dbReference type="PIRSF" id="PIRSF037238">
    <property type="entry name" value="Carboxypeptidase_G2"/>
    <property type="match status" value="1"/>
</dbReference>
<evidence type="ECO:0000256" key="2">
    <source>
        <dbReference type="ARBA" id="ARBA00022723"/>
    </source>
</evidence>
<dbReference type="SUPFAM" id="SSF55031">
    <property type="entry name" value="Bacterial exopeptidase dimerisation domain"/>
    <property type="match status" value="1"/>
</dbReference>
<dbReference type="SUPFAM" id="SSF53187">
    <property type="entry name" value="Zn-dependent exopeptidases"/>
    <property type="match status" value="1"/>
</dbReference>
<dbReference type="EMBL" id="CAEZZY010000057">
    <property type="protein sequence ID" value="CAB4778853.1"/>
    <property type="molecule type" value="Genomic_DNA"/>
</dbReference>
<organism evidence="6">
    <name type="scientific">freshwater metagenome</name>
    <dbReference type="NCBI Taxonomy" id="449393"/>
    <lineage>
        <taxon>unclassified sequences</taxon>
        <taxon>metagenomes</taxon>
        <taxon>ecological metagenomes</taxon>
    </lineage>
</organism>
<evidence type="ECO:0000256" key="3">
    <source>
        <dbReference type="ARBA" id="ARBA00022801"/>
    </source>
</evidence>
<keyword evidence="2" id="KW-0479">Metal-binding</keyword>
<dbReference type="AlphaFoldDB" id="A0A6J6W6W5"/>
<dbReference type="PANTHER" id="PTHR43808">
    <property type="entry name" value="ACETYLORNITHINE DEACETYLASE"/>
    <property type="match status" value="1"/>
</dbReference>
<keyword evidence="4" id="KW-0862">Zinc</keyword>
<dbReference type="InterPro" id="IPR011650">
    <property type="entry name" value="Peptidase_M20_dimer"/>
</dbReference>
<evidence type="ECO:0000256" key="4">
    <source>
        <dbReference type="ARBA" id="ARBA00022833"/>
    </source>
</evidence>
<dbReference type="InterPro" id="IPR050072">
    <property type="entry name" value="Peptidase_M20A"/>
</dbReference>
<evidence type="ECO:0000313" key="6">
    <source>
        <dbReference type="EMBL" id="CAB4778853.1"/>
    </source>
</evidence>
<keyword evidence="3" id="KW-0378">Hydrolase</keyword>
<gene>
    <name evidence="6" type="ORF">UFOPK2928_00639</name>
</gene>
<reference evidence="6" key="1">
    <citation type="submission" date="2020-05" db="EMBL/GenBank/DDBJ databases">
        <authorList>
            <person name="Chiriac C."/>
            <person name="Salcher M."/>
            <person name="Ghai R."/>
            <person name="Kavagutti S V."/>
        </authorList>
    </citation>
    <scope>NUCLEOTIDE SEQUENCE</scope>
</reference>